<dbReference type="AlphaFoldDB" id="A0AAW0DHZ2"/>
<dbReference type="Proteomes" id="UP001383192">
    <property type="component" value="Unassembled WGS sequence"/>
</dbReference>
<reference evidence="2 3" key="1">
    <citation type="submission" date="2024-01" db="EMBL/GenBank/DDBJ databases">
        <title>A draft genome for a cacao thread blight-causing isolate of Paramarasmius palmivorus.</title>
        <authorList>
            <person name="Baruah I.K."/>
            <person name="Bukari Y."/>
            <person name="Amoako-Attah I."/>
            <person name="Meinhardt L.W."/>
            <person name="Bailey B.A."/>
            <person name="Cohen S.P."/>
        </authorList>
    </citation>
    <scope>NUCLEOTIDE SEQUENCE [LARGE SCALE GENOMIC DNA]</scope>
    <source>
        <strain evidence="2 3">GH-12</strain>
    </source>
</reference>
<evidence type="ECO:0000313" key="2">
    <source>
        <dbReference type="EMBL" id="KAK7051665.1"/>
    </source>
</evidence>
<feature type="compositionally biased region" description="Acidic residues" evidence="1">
    <location>
        <begin position="454"/>
        <end position="471"/>
    </location>
</feature>
<comment type="caution">
    <text evidence="2">The sequence shown here is derived from an EMBL/GenBank/DDBJ whole genome shotgun (WGS) entry which is preliminary data.</text>
</comment>
<dbReference type="EMBL" id="JAYKXP010000012">
    <property type="protein sequence ID" value="KAK7051665.1"/>
    <property type="molecule type" value="Genomic_DNA"/>
</dbReference>
<proteinExistence type="predicted"/>
<protein>
    <submittedName>
        <fullName evidence="2">Uncharacterized protein</fullName>
    </submittedName>
</protein>
<evidence type="ECO:0000256" key="1">
    <source>
        <dbReference type="SAM" id="MobiDB-lite"/>
    </source>
</evidence>
<dbReference type="InterPro" id="IPR032675">
    <property type="entry name" value="LRR_dom_sf"/>
</dbReference>
<sequence length="471" mass="53385">MLSRSGQYPLHIRFKHVEDSRRTFKPLPNDYIHDCLEALSEALSYPSCLETIRLDIPSYLFEEFAAKHVQAAPMLRWLHLSSDGCDLPFDFLGGSAPLLTDLTLYGCGPAYNSHLLRNLTSLKLLGGAETTFEDRLCEALRLMPALETLDLQEVYCNPPEDDTVVASLPRLRELKLKCSAVTCNALFDYVSFPASTSVEVAIKDCNLPDDTNIEDLVEFWTSIGRVLSPDFYPGRQRIIKSLAAYGDDEYEGKYFMLKAWNVSLSSDFNFTASSWRRTRPQPSPNFIVNIDWTHPEGQDPKFFENNYEAAFNALFLPGLEIMYTGHFPRDPHRRSNLLTDALSPHLWLSPLRTIILFVECCMHYLPELLVYRPGGRPLPLPTLERIILKAADLHAYLVDDLYSSFRIRSRKGLKLQKLVMSGCEDCADVCKLCRVVDEVDLNSESLTETCTESSESEEDEESGDSETGTEE</sequence>
<dbReference type="SUPFAM" id="SSF52047">
    <property type="entry name" value="RNI-like"/>
    <property type="match status" value="1"/>
</dbReference>
<feature type="compositionally biased region" description="Low complexity" evidence="1">
    <location>
        <begin position="444"/>
        <end position="453"/>
    </location>
</feature>
<dbReference type="Gene3D" id="3.80.10.10">
    <property type="entry name" value="Ribonuclease Inhibitor"/>
    <property type="match status" value="1"/>
</dbReference>
<evidence type="ECO:0000313" key="3">
    <source>
        <dbReference type="Proteomes" id="UP001383192"/>
    </source>
</evidence>
<accession>A0AAW0DHZ2</accession>
<organism evidence="2 3">
    <name type="scientific">Paramarasmius palmivorus</name>
    <dbReference type="NCBI Taxonomy" id="297713"/>
    <lineage>
        <taxon>Eukaryota</taxon>
        <taxon>Fungi</taxon>
        <taxon>Dikarya</taxon>
        <taxon>Basidiomycota</taxon>
        <taxon>Agaricomycotina</taxon>
        <taxon>Agaricomycetes</taxon>
        <taxon>Agaricomycetidae</taxon>
        <taxon>Agaricales</taxon>
        <taxon>Marasmiineae</taxon>
        <taxon>Marasmiaceae</taxon>
        <taxon>Paramarasmius</taxon>
    </lineage>
</organism>
<keyword evidence="3" id="KW-1185">Reference proteome</keyword>
<gene>
    <name evidence="2" type="ORF">VNI00_004644</name>
</gene>
<name>A0AAW0DHZ2_9AGAR</name>
<feature type="region of interest" description="Disordered" evidence="1">
    <location>
        <begin position="444"/>
        <end position="471"/>
    </location>
</feature>